<evidence type="ECO:0000256" key="3">
    <source>
        <dbReference type="ARBA" id="ARBA00007769"/>
    </source>
</evidence>
<dbReference type="Pfam" id="PF00180">
    <property type="entry name" value="Iso_dh"/>
    <property type="match status" value="1"/>
</dbReference>
<dbReference type="PROSITE" id="PS00470">
    <property type="entry name" value="IDH_IMDH"/>
    <property type="match status" value="1"/>
</dbReference>
<keyword evidence="8" id="KW-0816">Tricarboxylic acid cycle</keyword>
<comment type="similarity">
    <text evidence="3">Belongs to the isocitrate and isopropylmalate dehydrogenases family.</text>
</comment>
<dbReference type="NCBIfam" id="NF006673">
    <property type="entry name" value="PRK09222.1"/>
    <property type="match status" value="1"/>
</dbReference>
<evidence type="ECO:0000256" key="1">
    <source>
        <dbReference type="ARBA" id="ARBA00001936"/>
    </source>
</evidence>
<keyword evidence="13" id="KW-0464">Manganese</keyword>
<comment type="function">
    <text evidence="18">Catalyzes the oxidative decarboxylation of isocitrate to 2-oxoglutarate and carbon dioxide with the concomitant reduction of NADP(+).</text>
</comment>
<dbReference type="EC" id="1.1.1.42" evidence="5"/>
<evidence type="ECO:0000313" key="20">
    <source>
        <dbReference type="EMBL" id="MCK7593412.1"/>
    </source>
</evidence>
<dbReference type="NCBIfam" id="TIGR02924">
    <property type="entry name" value="ICDH_alpha"/>
    <property type="match status" value="1"/>
</dbReference>
<dbReference type="EMBL" id="JALNMH010000005">
    <property type="protein sequence ID" value="MCK7593412.1"/>
    <property type="molecule type" value="Genomic_DNA"/>
</dbReference>
<evidence type="ECO:0000256" key="12">
    <source>
        <dbReference type="ARBA" id="ARBA00023002"/>
    </source>
</evidence>
<organism evidence="20 21">
    <name type="scientific">Pseudomarimonas salicorniae</name>
    <dbReference type="NCBI Taxonomy" id="2933270"/>
    <lineage>
        <taxon>Bacteria</taxon>
        <taxon>Pseudomonadati</taxon>
        <taxon>Pseudomonadota</taxon>
        <taxon>Gammaproteobacteria</taxon>
        <taxon>Lysobacterales</taxon>
        <taxon>Lysobacteraceae</taxon>
        <taxon>Pseudomarimonas</taxon>
    </lineage>
</organism>
<evidence type="ECO:0000256" key="7">
    <source>
        <dbReference type="ARBA" id="ARBA00022435"/>
    </source>
</evidence>
<dbReference type="GO" id="GO:0004450">
    <property type="term" value="F:isocitrate dehydrogenase (NADP+) activity"/>
    <property type="evidence" value="ECO:0007669"/>
    <property type="project" value="UniProtKB-EC"/>
</dbReference>
<evidence type="ECO:0000256" key="15">
    <source>
        <dbReference type="ARBA" id="ARBA00029765"/>
    </source>
</evidence>
<sequence>MSAVLKPAPYQPASLPARTIAVAEGDGIGPEIMQATLAVLSAADPALSFQQSTVGLKAYESGELSGVGAETWEAIDAHGVLLKGPITTPQGGGYKSVNVTLRKTLGLFANLRPCIAYDPFVPGLHPGMDLVIVRENEEDTYAGIEHRQTDEVVQCLKLISRPGCERIVRYAFEYAVAHGRKKVTCMSKDNIMKLTDGLFHKVFDEIAAEYPQIISEHRIIDIGTARIAARPKDFDVVVTPNLYGDILSDVAAEVAGSIGLAGSSNVGPTCAMFEAVHGSAPDIAGQDIANPSGLLLSAVMMLVHLGRARPATDIHNAWLCALEDGLHTADIFREGRSAQRLGTRAFAQAVIERLGQRPRKLAPVDYPEQPAAQLKLVSGKDSLPRATKTLDGVDAFLHWNEAGRDPQVLGQALGSLAGPEFNLRLITNRGVKVFPHGHPGTFCTDHWRCRFLLADAADRRAIPALLLRLAEAGFDAIKTENLYRFDGERGYSLAQGE</sequence>
<evidence type="ECO:0000256" key="17">
    <source>
        <dbReference type="ARBA" id="ARBA00031098"/>
    </source>
</evidence>
<evidence type="ECO:0000256" key="5">
    <source>
        <dbReference type="ARBA" id="ARBA00013013"/>
    </source>
</evidence>
<dbReference type="Proteomes" id="UP001431449">
    <property type="component" value="Unassembled WGS sequence"/>
</dbReference>
<dbReference type="Gene3D" id="3.40.718.10">
    <property type="entry name" value="Isopropylmalate Dehydrogenase"/>
    <property type="match status" value="1"/>
</dbReference>
<keyword evidence="7" id="KW-0329">Glyoxylate bypass</keyword>
<evidence type="ECO:0000256" key="16">
    <source>
        <dbReference type="ARBA" id="ARBA00029990"/>
    </source>
</evidence>
<keyword evidence="12 20" id="KW-0560">Oxidoreductase</keyword>
<feature type="domain" description="Isopropylmalate dehydrogenase-like" evidence="19">
    <location>
        <begin position="19"/>
        <end position="350"/>
    </location>
</feature>
<dbReference type="RefSeq" id="WP_248206937.1">
    <property type="nucleotide sequence ID" value="NZ_JALNMH010000005.1"/>
</dbReference>
<comment type="caution">
    <text evidence="20">The sequence shown here is derived from an EMBL/GenBank/DDBJ whole genome shotgun (WGS) entry which is preliminary data.</text>
</comment>
<evidence type="ECO:0000256" key="8">
    <source>
        <dbReference type="ARBA" id="ARBA00022532"/>
    </source>
</evidence>
<evidence type="ECO:0000256" key="9">
    <source>
        <dbReference type="ARBA" id="ARBA00022723"/>
    </source>
</evidence>
<evidence type="ECO:0000256" key="13">
    <source>
        <dbReference type="ARBA" id="ARBA00023211"/>
    </source>
</evidence>
<dbReference type="PANTHER" id="PTHR11835:SF43">
    <property type="entry name" value="ISOPROPYLMALATE DEHYDROGENASE-LIKE DOMAIN-CONTAINING PROTEIN"/>
    <property type="match status" value="1"/>
</dbReference>
<dbReference type="InterPro" id="IPR024084">
    <property type="entry name" value="IsoPropMal-DH-like_dom"/>
</dbReference>
<dbReference type="Gene3D" id="3.30.70.1570">
    <property type="match status" value="1"/>
</dbReference>
<evidence type="ECO:0000256" key="4">
    <source>
        <dbReference type="ARBA" id="ARBA00011738"/>
    </source>
</evidence>
<evidence type="ECO:0000256" key="14">
    <source>
        <dbReference type="ARBA" id="ARBA00023554"/>
    </source>
</evidence>
<dbReference type="PANTHER" id="PTHR11835">
    <property type="entry name" value="DECARBOXYLATING DEHYDROGENASES-ISOCITRATE, ISOPROPYLMALATE, TARTRATE"/>
    <property type="match status" value="1"/>
</dbReference>
<accession>A0ABT0GH73</accession>
<dbReference type="Pfam" id="PF18324">
    <property type="entry name" value="Isocitrate_DH_C_bact"/>
    <property type="match status" value="1"/>
</dbReference>
<comment type="cofactor">
    <cofactor evidence="2">
        <name>Mg(2+)</name>
        <dbReference type="ChEBI" id="CHEBI:18420"/>
    </cofactor>
</comment>
<evidence type="ECO:0000256" key="6">
    <source>
        <dbReference type="ARBA" id="ARBA00019562"/>
    </source>
</evidence>
<dbReference type="InterPro" id="IPR040978">
    <property type="entry name" value="Isocitrate_DH_TT1725_C"/>
</dbReference>
<proteinExistence type="inferred from homology"/>
<evidence type="ECO:0000313" key="21">
    <source>
        <dbReference type="Proteomes" id="UP001431449"/>
    </source>
</evidence>
<evidence type="ECO:0000259" key="19">
    <source>
        <dbReference type="SMART" id="SM01329"/>
    </source>
</evidence>
<keyword evidence="11" id="KW-0521">NADP</keyword>
<comment type="cofactor">
    <cofactor evidence="1">
        <name>Mn(2+)</name>
        <dbReference type="ChEBI" id="CHEBI:29035"/>
    </cofactor>
</comment>
<reference evidence="20" key="1">
    <citation type="submission" date="2022-04" db="EMBL/GenBank/DDBJ databases">
        <title>Lysobacter sp. CAU 1642 isolated from sea sand.</title>
        <authorList>
            <person name="Kim W."/>
        </authorList>
    </citation>
    <scope>NUCLEOTIDE SEQUENCE</scope>
    <source>
        <strain evidence="20">CAU 1642</strain>
    </source>
</reference>
<dbReference type="SUPFAM" id="SSF53659">
    <property type="entry name" value="Isocitrate/Isopropylmalate dehydrogenase-like"/>
    <property type="match status" value="1"/>
</dbReference>
<keyword evidence="10" id="KW-0460">Magnesium</keyword>
<keyword evidence="9" id="KW-0479">Metal-binding</keyword>
<gene>
    <name evidence="20" type="ORF">M0G41_06995</name>
</gene>
<name>A0ABT0GH73_9GAMM</name>
<comment type="catalytic activity">
    <reaction evidence="14">
        <text>D-threo-isocitrate + NADP(+) = 2-oxoglutarate + CO2 + NADPH</text>
        <dbReference type="Rhea" id="RHEA:19629"/>
        <dbReference type="ChEBI" id="CHEBI:15562"/>
        <dbReference type="ChEBI" id="CHEBI:16526"/>
        <dbReference type="ChEBI" id="CHEBI:16810"/>
        <dbReference type="ChEBI" id="CHEBI:57783"/>
        <dbReference type="ChEBI" id="CHEBI:58349"/>
        <dbReference type="EC" id="1.1.1.42"/>
    </reaction>
</comment>
<evidence type="ECO:0000256" key="10">
    <source>
        <dbReference type="ARBA" id="ARBA00022842"/>
    </source>
</evidence>
<evidence type="ECO:0000256" key="11">
    <source>
        <dbReference type="ARBA" id="ARBA00022857"/>
    </source>
</evidence>
<keyword evidence="21" id="KW-1185">Reference proteome</keyword>
<evidence type="ECO:0000256" key="18">
    <source>
        <dbReference type="ARBA" id="ARBA00046127"/>
    </source>
</evidence>
<dbReference type="InterPro" id="IPR046997">
    <property type="entry name" value="Isocitrate_DH_TT1725_C_sf"/>
</dbReference>
<dbReference type="InterPro" id="IPR019818">
    <property type="entry name" value="IsoCit/isopropylmalate_DH_CS"/>
</dbReference>
<evidence type="ECO:0000256" key="2">
    <source>
        <dbReference type="ARBA" id="ARBA00001946"/>
    </source>
</evidence>
<protein>
    <recommendedName>
        <fullName evidence="6">Isocitrate dehydrogenase [NADP]</fullName>
        <ecNumber evidence="5">1.1.1.42</ecNumber>
    </recommendedName>
    <alternativeName>
        <fullName evidence="15">IDP</fullName>
    </alternativeName>
    <alternativeName>
        <fullName evidence="16">NADP(+)-specific ICDH</fullName>
    </alternativeName>
    <alternativeName>
        <fullName evidence="17">Oxalosuccinate decarboxylase</fullName>
    </alternativeName>
</protein>
<dbReference type="SMART" id="SM01329">
    <property type="entry name" value="Iso_dh"/>
    <property type="match status" value="1"/>
</dbReference>
<dbReference type="InterPro" id="IPR014273">
    <property type="entry name" value="Isocitrate_DH_bac-typ"/>
</dbReference>
<comment type="subunit">
    <text evidence="4">Homodimer.</text>
</comment>